<dbReference type="EMBL" id="JBDLBR010000004">
    <property type="protein sequence ID" value="MEN7538003.1"/>
    <property type="molecule type" value="Genomic_DNA"/>
</dbReference>
<evidence type="ECO:0000313" key="1">
    <source>
        <dbReference type="EMBL" id="MEN7538003.1"/>
    </source>
</evidence>
<dbReference type="Proteomes" id="UP001484535">
    <property type="component" value="Unassembled WGS sequence"/>
</dbReference>
<evidence type="ECO:0000313" key="2">
    <source>
        <dbReference type="Proteomes" id="UP001484535"/>
    </source>
</evidence>
<protein>
    <recommendedName>
        <fullName evidence="3">Serine kinase</fullName>
    </recommendedName>
</protein>
<evidence type="ECO:0008006" key="3">
    <source>
        <dbReference type="Google" id="ProtNLM"/>
    </source>
</evidence>
<keyword evidence="2" id="KW-1185">Reference proteome</keyword>
<organism evidence="1 2">
    <name type="scientific">Aurantiacibacter flavus</name>
    <dbReference type="NCBI Taxonomy" id="3145232"/>
    <lineage>
        <taxon>Bacteria</taxon>
        <taxon>Pseudomonadati</taxon>
        <taxon>Pseudomonadota</taxon>
        <taxon>Alphaproteobacteria</taxon>
        <taxon>Sphingomonadales</taxon>
        <taxon>Erythrobacteraceae</taxon>
        <taxon>Aurantiacibacter</taxon>
    </lineage>
</organism>
<sequence>MAEQSRRLYEAFGLVIESDIPLDELRPAAPDEAPDIRFVERPIERALPRREDGIVMDYHDPAGVVMAWPDVAAFRLVDKATVWVEKYPEVPESYVAFPILGPIMAWMLNWRDFFVIHASAIDINGKTIALMGDKLAGKSTTAAAFVRAGYPLITDDLLAITFDSQRNPVCHPAFPQLKLADDAAASIQVAGAEALPLVYEGFSKRQHKLAAMRTQAASLDYLATLDRGGSEPALYPFDTAAAIAAINRFSYMPRFGDAPWTREDKARHFTACATLADRATVARLQIPDDLGRLHETVELVANALDRIGT</sequence>
<proteinExistence type="predicted"/>
<comment type="caution">
    <text evidence="1">The sequence shown here is derived from an EMBL/GenBank/DDBJ whole genome shotgun (WGS) entry which is preliminary data.</text>
</comment>
<dbReference type="InterPro" id="IPR027417">
    <property type="entry name" value="P-loop_NTPase"/>
</dbReference>
<gene>
    <name evidence="1" type="ORF">ABDJ38_12545</name>
</gene>
<accession>A0ABV0CYR9</accession>
<dbReference type="RefSeq" id="WP_346785460.1">
    <property type="nucleotide sequence ID" value="NZ_JBDLBR010000004.1"/>
</dbReference>
<dbReference type="SUPFAM" id="SSF53795">
    <property type="entry name" value="PEP carboxykinase-like"/>
    <property type="match status" value="1"/>
</dbReference>
<reference evidence="1 2" key="1">
    <citation type="submission" date="2024-05" db="EMBL/GenBank/DDBJ databases">
        <authorList>
            <person name="Park S."/>
        </authorList>
    </citation>
    <scope>NUCLEOTIDE SEQUENCE [LARGE SCALE GENOMIC DNA]</scope>
    <source>
        <strain evidence="1 2">DGU5</strain>
    </source>
</reference>
<name>A0ABV0CYR9_9SPHN</name>
<dbReference type="Gene3D" id="3.40.50.300">
    <property type="entry name" value="P-loop containing nucleotide triphosphate hydrolases"/>
    <property type="match status" value="1"/>
</dbReference>